<evidence type="ECO:0000313" key="2">
    <source>
        <dbReference type="EMBL" id="EMF08886.1"/>
    </source>
</evidence>
<feature type="region of interest" description="Disordered" evidence="1">
    <location>
        <begin position="122"/>
        <end position="179"/>
    </location>
</feature>
<dbReference type="AlphaFoldDB" id="M3CZ04"/>
<feature type="compositionally biased region" description="Acidic residues" evidence="1">
    <location>
        <begin position="139"/>
        <end position="155"/>
    </location>
</feature>
<organism evidence="2 3">
    <name type="scientific">Sphaerulina musiva (strain SO2202)</name>
    <name type="common">Poplar stem canker fungus</name>
    <name type="synonym">Septoria musiva</name>
    <dbReference type="NCBI Taxonomy" id="692275"/>
    <lineage>
        <taxon>Eukaryota</taxon>
        <taxon>Fungi</taxon>
        <taxon>Dikarya</taxon>
        <taxon>Ascomycota</taxon>
        <taxon>Pezizomycotina</taxon>
        <taxon>Dothideomycetes</taxon>
        <taxon>Dothideomycetidae</taxon>
        <taxon>Mycosphaerellales</taxon>
        <taxon>Mycosphaerellaceae</taxon>
        <taxon>Sphaerulina</taxon>
    </lineage>
</organism>
<dbReference type="Proteomes" id="UP000016931">
    <property type="component" value="Unassembled WGS sequence"/>
</dbReference>
<evidence type="ECO:0000313" key="3">
    <source>
        <dbReference type="Proteomes" id="UP000016931"/>
    </source>
</evidence>
<protein>
    <submittedName>
        <fullName evidence="2">Uncharacterized protein</fullName>
    </submittedName>
</protein>
<evidence type="ECO:0000256" key="1">
    <source>
        <dbReference type="SAM" id="MobiDB-lite"/>
    </source>
</evidence>
<dbReference type="OMA" id="AHTARCK"/>
<gene>
    <name evidence="2" type="ORF">SEPMUDRAFT_151797</name>
</gene>
<dbReference type="HOGENOM" id="CLU_1245478_0_0_1"/>
<dbReference type="EMBL" id="KB456270">
    <property type="protein sequence ID" value="EMF08886.1"/>
    <property type="molecule type" value="Genomic_DNA"/>
</dbReference>
<dbReference type="RefSeq" id="XP_016757007.1">
    <property type="nucleotide sequence ID" value="XM_016907050.1"/>
</dbReference>
<dbReference type="GeneID" id="27904187"/>
<dbReference type="OrthoDB" id="3938221at2759"/>
<keyword evidence="3" id="KW-1185">Reference proteome</keyword>
<reference evidence="2 3" key="1">
    <citation type="journal article" date="2012" name="PLoS Pathog.">
        <title>Diverse lifestyles and strategies of plant pathogenesis encoded in the genomes of eighteen Dothideomycetes fungi.</title>
        <authorList>
            <person name="Ohm R.A."/>
            <person name="Feau N."/>
            <person name="Henrissat B."/>
            <person name="Schoch C.L."/>
            <person name="Horwitz B.A."/>
            <person name="Barry K.W."/>
            <person name="Condon B.J."/>
            <person name="Copeland A.C."/>
            <person name="Dhillon B."/>
            <person name="Glaser F."/>
            <person name="Hesse C.N."/>
            <person name="Kosti I."/>
            <person name="LaButti K."/>
            <person name="Lindquist E.A."/>
            <person name="Lucas S."/>
            <person name="Salamov A.A."/>
            <person name="Bradshaw R.E."/>
            <person name="Ciuffetti L."/>
            <person name="Hamelin R.C."/>
            <person name="Kema G.H.J."/>
            <person name="Lawrence C."/>
            <person name="Scott J.A."/>
            <person name="Spatafora J.W."/>
            <person name="Turgeon B.G."/>
            <person name="de Wit P.J.G.M."/>
            <person name="Zhong S."/>
            <person name="Goodwin S.B."/>
            <person name="Grigoriev I.V."/>
        </authorList>
    </citation>
    <scope>NUCLEOTIDE SEQUENCE [LARGE SCALE GENOMIC DNA]</scope>
    <source>
        <strain evidence="2 3">SO2202</strain>
    </source>
</reference>
<dbReference type="eggNOG" id="ENOG502SYBG">
    <property type="taxonomic scope" value="Eukaryota"/>
</dbReference>
<name>M3CZ04_SPHMS</name>
<accession>M3CZ04</accession>
<sequence>MSLQEAYTLAHTAQCRLQMAASRPDRNLRFVVGHLMHFQALRVRIVEIEHDMTKRSLSSTNPFNRNGHVDYHIQHKPSSIGQHSPPPSPETYDEDEAESDEDDIAFDDEADDGLSLARFPSAASQGLHPQSQPPRVELEPPELEPDEEDYSDEEEPRIPEEPTCTPQELQRAVEGESNERYTSYYEGVRKCVCHGQTNSPSFDRMWDLPPDQADAREGVTRAVARISDPPITAQTVYTKEQIYPPAPQAVA</sequence>
<feature type="region of interest" description="Disordered" evidence="1">
    <location>
        <begin position="56"/>
        <end position="99"/>
    </location>
</feature>
<proteinExistence type="predicted"/>